<accession>A0A0F7ZUM0</accession>
<organism evidence="2 3">
    <name type="scientific">Hirsutella minnesotensis 3608</name>
    <dbReference type="NCBI Taxonomy" id="1043627"/>
    <lineage>
        <taxon>Eukaryota</taxon>
        <taxon>Fungi</taxon>
        <taxon>Dikarya</taxon>
        <taxon>Ascomycota</taxon>
        <taxon>Pezizomycotina</taxon>
        <taxon>Sordariomycetes</taxon>
        <taxon>Hypocreomycetidae</taxon>
        <taxon>Hypocreales</taxon>
        <taxon>Ophiocordycipitaceae</taxon>
        <taxon>Hirsutella</taxon>
    </lineage>
</organism>
<dbReference type="PANTHER" id="PTHR28052">
    <property type="entry name" value="UPF0545 PROTEIN C22ORF39"/>
    <property type="match status" value="1"/>
</dbReference>
<evidence type="ECO:0000313" key="3">
    <source>
        <dbReference type="Proteomes" id="UP000054481"/>
    </source>
</evidence>
<dbReference type="OrthoDB" id="2017405at2759"/>
<dbReference type="InterPro" id="IPR021475">
    <property type="entry name" value="Pants/Emi1-like"/>
</dbReference>
<feature type="compositionally biased region" description="Low complexity" evidence="1">
    <location>
        <begin position="52"/>
        <end position="72"/>
    </location>
</feature>
<reference evidence="2 3" key="1">
    <citation type="journal article" date="2014" name="Genome Biol. Evol.">
        <title>Comparative genomics and transcriptomics analyses reveal divergent lifestyle features of nematode endoparasitic fungus Hirsutella minnesotensis.</title>
        <authorList>
            <person name="Lai Y."/>
            <person name="Liu K."/>
            <person name="Zhang X."/>
            <person name="Zhang X."/>
            <person name="Li K."/>
            <person name="Wang N."/>
            <person name="Shu C."/>
            <person name="Wu Y."/>
            <person name="Wang C."/>
            <person name="Bushley K.E."/>
            <person name="Xiang M."/>
            <person name="Liu X."/>
        </authorList>
    </citation>
    <scope>NUCLEOTIDE SEQUENCE [LARGE SCALE GENOMIC DNA]</scope>
    <source>
        <strain evidence="2 3">3608</strain>
    </source>
</reference>
<proteinExistence type="predicted"/>
<dbReference type="AlphaFoldDB" id="A0A0F7ZUM0"/>
<name>A0A0F7ZUM0_9HYPO</name>
<dbReference type="EMBL" id="KQ030520">
    <property type="protein sequence ID" value="KJZ75098.1"/>
    <property type="molecule type" value="Genomic_DNA"/>
</dbReference>
<gene>
    <name evidence="2" type="ORF">HIM_05584</name>
</gene>
<feature type="compositionally biased region" description="Low complexity" evidence="1">
    <location>
        <begin position="18"/>
        <end position="32"/>
    </location>
</feature>
<evidence type="ECO:0000256" key="1">
    <source>
        <dbReference type="SAM" id="MobiDB-lite"/>
    </source>
</evidence>
<sequence length="236" mass="26680">MGWLWASSLPNERPVPAQSQTSSTQDPSSSETVDPEIQKFLDFFKDDAPNKAAGPSTPAAPASEKDPSSSSSRSAIASWLSLKASASKTADAPTPHLDPFVESMLPTEMSCQQAFDYAWSCNGMGGQLRSVYRYGSMRDCSQYWDDFWFCMRTKSYTGELKENMIREHYRKKEYQKYGPGKPSSEDVWESRTEKLPHGTAFSEQVAEPTMDDEEWRRAEAQRRRDIRQGLGFKEPS</sequence>
<keyword evidence="3" id="KW-1185">Reference proteome</keyword>
<feature type="region of interest" description="Disordered" evidence="1">
    <location>
        <begin position="175"/>
        <end position="221"/>
    </location>
</feature>
<evidence type="ECO:0000313" key="2">
    <source>
        <dbReference type="EMBL" id="KJZ75098.1"/>
    </source>
</evidence>
<protein>
    <recommendedName>
        <fullName evidence="4">Early meiotic induction protein 1</fullName>
    </recommendedName>
</protein>
<dbReference type="Proteomes" id="UP000054481">
    <property type="component" value="Unassembled WGS sequence"/>
</dbReference>
<evidence type="ECO:0008006" key="4">
    <source>
        <dbReference type="Google" id="ProtNLM"/>
    </source>
</evidence>
<feature type="compositionally biased region" description="Basic and acidic residues" evidence="1">
    <location>
        <begin position="36"/>
        <end position="49"/>
    </location>
</feature>
<dbReference type="Pfam" id="PF11326">
    <property type="entry name" value="PANTS-like"/>
    <property type="match status" value="1"/>
</dbReference>
<feature type="region of interest" description="Disordered" evidence="1">
    <location>
        <begin position="1"/>
        <end position="72"/>
    </location>
</feature>
<dbReference type="PANTHER" id="PTHR28052:SF1">
    <property type="entry name" value="UPF0545 PROTEIN C22ORF39"/>
    <property type="match status" value="1"/>
</dbReference>